<reference evidence="3" key="1">
    <citation type="journal article" date="2023" name="Int. J. Syst. Evol. Microbiol.">
        <title>&lt;i&gt;Holtiella tumoricola&lt;/i&gt; gen. nov. sp. nov., isolated from a human clinical sample.</title>
        <authorList>
            <person name="Allen-Vercoe E."/>
            <person name="Daigneault M.C."/>
            <person name="Vancuren S.J."/>
            <person name="Cochrane K."/>
            <person name="O'Neal L.L."/>
            <person name="Sankaranarayanan K."/>
            <person name="Lawson P.A."/>
        </authorList>
    </citation>
    <scope>NUCLEOTIDE SEQUENCE</scope>
    <source>
        <strain evidence="3">CC70A</strain>
    </source>
</reference>
<dbReference type="SUPFAM" id="SSF69304">
    <property type="entry name" value="Tricorn protease N-terminal domain"/>
    <property type="match status" value="1"/>
</dbReference>
<dbReference type="PANTHER" id="PTHR36842">
    <property type="entry name" value="PROTEIN TOLB HOMOLOG"/>
    <property type="match status" value="1"/>
</dbReference>
<name>A0AA42J2Y2_9FIRM</name>
<dbReference type="InterPro" id="IPR011042">
    <property type="entry name" value="6-blade_b-propeller_TolB-like"/>
</dbReference>
<feature type="chain" id="PRO_5041342069" evidence="2">
    <location>
        <begin position="21"/>
        <end position="382"/>
    </location>
</feature>
<keyword evidence="4" id="KW-1185">Reference proteome</keyword>
<comment type="similarity">
    <text evidence="1">Belongs to the TolB family.</text>
</comment>
<accession>A0AA42J2Y2</accession>
<evidence type="ECO:0000256" key="1">
    <source>
        <dbReference type="ARBA" id="ARBA00009820"/>
    </source>
</evidence>
<dbReference type="AlphaFoldDB" id="A0AA42J2Y2"/>
<dbReference type="Gene3D" id="2.120.10.30">
    <property type="entry name" value="TolB, C-terminal domain"/>
    <property type="match status" value="1"/>
</dbReference>
<dbReference type="InterPro" id="IPR011659">
    <property type="entry name" value="WD40"/>
</dbReference>
<sequence>MLKRKFLVISLLAATSVATIGCVQYTSAKKQQTPIKVIKDTKAITPPHIIASKVDIYEGITGYDWLNEDKILMTKENEKLEEVETAVGNFKVKNMFLYDLRTKESIGIHDQSKFQDGGIFAPDRKHIFYRNQYQEQGAGYIIDENGNLTFEILDADMDPYDLSEAQWINDEEIIMPCSSIRGFAVININGTITKIKDVESGVMGTQDLLNGLSMPQPMKVGDKIYYTTIKSGSEENNKLRVYDIEKKDKKTLVTDEVLEFKVSPNQQQILMTTFNSETYLNELILIDLEGQNRQVLAEGGIYGARWSKDGKNIAYISNEEGDKGIYLIEVETNKKSLVSSGEYYIPMAWSPEGDKIMAHGKVAKKGENPFDEMDVTYIISLK</sequence>
<dbReference type="PROSITE" id="PS51257">
    <property type="entry name" value="PROKAR_LIPOPROTEIN"/>
    <property type="match status" value="1"/>
</dbReference>
<dbReference type="PANTHER" id="PTHR36842:SF1">
    <property type="entry name" value="PROTEIN TOLB"/>
    <property type="match status" value="1"/>
</dbReference>
<protein>
    <submittedName>
        <fullName evidence="3">Uncharacterized protein</fullName>
    </submittedName>
</protein>
<dbReference type="Proteomes" id="UP001169242">
    <property type="component" value="Unassembled WGS sequence"/>
</dbReference>
<dbReference type="EMBL" id="JAQIFT010000069">
    <property type="protein sequence ID" value="MDA3734087.1"/>
    <property type="molecule type" value="Genomic_DNA"/>
</dbReference>
<organism evidence="3 4">
    <name type="scientific">Holtiella tumoricola</name>
    <dbReference type="NCBI Taxonomy" id="3018743"/>
    <lineage>
        <taxon>Bacteria</taxon>
        <taxon>Bacillati</taxon>
        <taxon>Bacillota</taxon>
        <taxon>Clostridia</taxon>
        <taxon>Lachnospirales</taxon>
        <taxon>Cellulosilyticaceae</taxon>
        <taxon>Holtiella</taxon>
    </lineage>
</organism>
<dbReference type="RefSeq" id="WP_271013728.1">
    <property type="nucleotide sequence ID" value="NZ_JAQIFT010000069.1"/>
</dbReference>
<keyword evidence="2" id="KW-0732">Signal</keyword>
<gene>
    <name evidence="3" type="ORF">PBV87_21665</name>
</gene>
<evidence type="ECO:0000313" key="3">
    <source>
        <dbReference type="EMBL" id="MDA3734087.1"/>
    </source>
</evidence>
<dbReference type="Pfam" id="PF07676">
    <property type="entry name" value="PD40"/>
    <property type="match status" value="1"/>
</dbReference>
<evidence type="ECO:0000313" key="4">
    <source>
        <dbReference type="Proteomes" id="UP001169242"/>
    </source>
</evidence>
<evidence type="ECO:0000256" key="2">
    <source>
        <dbReference type="SAM" id="SignalP"/>
    </source>
</evidence>
<proteinExistence type="inferred from homology"/>
<comment type="caution">
    <text evidence="3">The sequence shown here is derived from an EMBL/GenBank/DDBJ whole genome shotgun (WGS) entry which is preliminary data.</text>
</comment>
<feature type="signal peptide" evidence="2">
    <location>
        <begin position="1"/>
        <end position="20"/>
    </location>
</feature>